<reference evidence="3 4" key="1">
    <citation type="journal article" date="2023" name="Microbiol. Spectr.">
        <title>Symbiosis of Carpenter Bees with Uncharacterized Lactic Acid Bacteria Showing NAD Auxotrophy.</title>
        <authorList>
            <person name="Kawasaki S."/>
            <person name="Ozawa K."/>
            <person name="Mori T."/>
            <person name="Yamamoto A."/>
            <person name="Ito M."/>
            <person name="Ohkuma M."/>
            <person name="Sakamoto M."/>
            <person name="Matsutani M."/>
        </authorList>
    </citation>
    <scope>NUCLEOTIDE SEQUENCE [LARGE SCALE GENOMIC DNA]</scope>
    <source>
        <strain evidence="3 4">XA3</strain>
    </source>
</reference>
<feature type="domain" description="Mga helix-turn-helix" evidence="2">
    <location>
        <begin position="88"/>
        <end position="165"/>
    </location>
</feature>
<sequence>MIFEKLFLEKPELTRLKLYRNVLSMPKKVFKANELATVHKTTYQQTYNNLQGLAKDLQDFYGQSAETFFDGTDVFQESFKMPLSDYRRKMVTRTLPYNFIDAVFKNNFENLNDFLTEQLVSRSTLSRRTSTLHDYMRRFGIGLSYIDMVFLGDERKIREFLFIFYYSLSQGGVWPFENVSFEQARSLLQVINNNCFHYLYRNRVDEYQCIFRLAIAMERIEQGYTLSRNSRLDLLVKNNRFFNVEKSKQFGLFQLSSTYSFNEIEELFFAFNHSISPFTKANVNDHNLVEVFSENDTFLWDFVINYLEFLANSYSEQLSQEVLQDPVLLANLIRIFYSYFVFAGSFPTMADLFESESNLTGYNQLIDITKDFILKNAAQYQMPDIITNSRLISNDIYQLLLPVIGKVVSGDAIQVKLYLEEDIVASRDLTTFLSDLKGIHVLSKADPVDLADIVVTPLGSLGNLPNVVIPENVKMIYWNSEDNEDEFYRIYRQIRSVHIERKATNQKTDQEDSSASGSDQVLA</sequence>
<feature type="compositionally biased region" description="Polar residues" evidence="1">
    <location>
        <begin position="513"/>
        <end position="523"/>
    </location>
</feature>
<name>A0AAU9CVS8_9LACO</name>
<gene>
    <name evidence="3" type="ORF">XA3_05430</name>
</gene>
<accession>A0AAU9CVS8</accession>
<evidence type="ECO:0000313" key="4">
    <source>
        <dbReference type="Proteomes" id="UP001321861"/>
    </source>
</evidence>
<keyword evidence="4" id="KW-1185">Reference proteome</keyword>
<dbReference type="InterPro" id="IPR007737">
    <property type="entry name" value="Mga_HTH"/>
</dbReference>
<dbReference type="AlphaFoldDB" id="A0AAU9CVS8"/>
<organism evidence="3 4">
    <name type="scientific">Xylocopilactobacillus apicola</name>
    <dbReference type="NCBI Taxonomy" id="2932184"/>
    <lineage>
        <taxon>Bacteria</taxon>
        <taxon>Bacillati</taxon>
        <taxon>Bacillota</taxon>
        <taxon>Bacilli</taxon>
        <taxon>Lactobacillales</taxon>
        <taxon>Lactobacillaceae</taxon>
        <taxon>Xylocopilactobacillus</taxon>
    </lineage>
</organism>
<evidence type="ECO:0000259" key="2">
    <source>
        <dbReference type="Pfam" id="PF05043"/>
    </source>
</evidence>
<dbReference type="EMBL" id="AP026802">
    <property type="protein sequence ID" value="BDR58102.1"/>
    <property type="molecule type" value="Genomic_DNA"/>
</dbReference>
<dbReference type="Pfam" id="PF05043">
    <property type="entry name" value="Mga"/>
    <property type="match status" value="1"/>
</dbReference>
<dbReference type="RefSeq" id="WP_317636023.1">
    <property type="nucleotide sequence ID" value="NZ_AP026802.1"/>
</dbReference>
<feature type="region of interest" description="Disordered" evidence="1">
    <location>
        <begin position="502"/>
        <end position="523"/>
    </location>
</feature>
<proteinExistence type="predicted"/>
<dbReference type="KEGG" id="xap:XA3_05430"/>
<dbReference type="Proteomes" id="UP001321861">
    <property type="component" value="Chromosome"/>
</dbReference>
<protein>
    <submittedName>
        <fullName evidence="3">Transcriptional regulator</fullName>
    </submittedName>
</protein>
<evidence type="ECO:0000256" key="1">
    <source>
        <dbReference type="SAM" id="MobiDB-lite"/>
    </source>
</evidence>
<evidence type="ECO:0000313" key="3">
    <source>
        <dbReference type="EMBL" id="BDR58102.1"/>
    </source>
</evidence>